<evidence type="ECO:0000256" key="2">
    <source>
        <dbReference type="ARBA" id="ARBA00022448"/>
    </source>
</evidence>
<protein>
    <recommendedName>
        <fullName evidence="9">MFS transporter</fullName>
    </recommendedName>
</protein>
<feature type="transmembrane region" description="Helical" evidence="6">
    <location>
        <begin position="78"/>
        <end position="98"/>
    </location>
</feature>
<feature type="transmembrane region" description="Helical" evidence="6">
    <location>
        <begin position="119"/>
        <end position="139"/>
    </location>
</feature>
<evidence type="ECO:0008006" key="9">
    <source>
        <dbReference type="Google" id="ProtNLM"/>
    </source>
</evidence>
<dbReference type="InterPro" id="IPR011701">
    <property type="entry name" value="MFS"/>
</dbReference>
<gene>
    <name evidence="7" type="ORF">SLS60_002528</name>
</gene>
<feature type="transmembrane region" description="Helical" evidence="6">
    <location>
        <begin position="175"/>
        <end position="197"/>
    </location>
</feature>
<sequence length="330" mass="34940">MVEKLANLDIFGIVLILCAVLCYLLALQRAGITYNWRSPIVIGLLCASVIFFLIFAALQSWLGERAMLVSRLLKDRTIWAGMIFIFFLAASSWIFVFYMPIYFQTIDGVSAGNSGVRTIPTVLSMTIGTVIAGGVISAVGQHIPLMILSGVLNTVGSGLLYTLDIGTGHAKWIGYQTLAGIGFGLGIQIPTIAAQALMPPEDISSATGMILFAQTLGGSLAISAAQSILTNTMVKSLAINAPSVTPIKVIFTGATDLQSTFTADELPGILRAYMDGLKNAFILAIAMGAMTLAAAFLNKWHDLKAINAAKELAEDNSTKTSKEGSGQLPA</sequence>
<dbReference type="Pfam" id="PF07690">
    <property type="entry name" value="MFS_1"/>
    <property type="match status" value="1"/>
</dbReference>
<feature type="transmembrane region" description="Helical" evidence="6">
    <location>
        <begin position="39"/>
        <end position="58"/>
    </location>
</feature>
<keyword evidence="2" id="KW-0813">Transport</keyword>
<evidence type="ECO:0000256" key="3">
    <source>
        <dbReference type="ARBA" id="ARBA00022692"/>
    </source>
</evidence>
<proteinExistence type="predicted"/>
<dbReference type="Gene3D" id="1.20.1250.20">
    <property type="entry name" value="MFS general substrate transporter like domains"/>
    <property type="match status" value="1"/>
</dbReference>
<evidence type="ECO:0000256" key="1">
    <source>
        <dbReference type="ARBA" id="ARBA00004141"/>
    </source>
</evidence>
<accession>A0ABR3S3P9</accession>
<dbReference type="Proteomes" id="UP001521785">
    <property type="component" value="Unassembled WGS sequence"/>
</dbReference>
<dbReference type="SUPFAM" id="SSF103473">
    <property type="entry name" value="MFS general substrate transporter"/>
    <property type="match status" value="1"/>
</dbReference>
<dbReference type="PANTHER" id="PTHR23501:SF177">
    <property type="entry name" value="MAJOR FACILITATOR SUPERFAMILY (MFS) PROFILE DOMAIN-CONTAINING PROTEIN-RELATED"/>
    <property type="match status" value="1"/>
</dbReference>
<keyword evidence="5 6" id="KW-0472">Membrane</keyword>
<name>A0ABR3S3P9_9PLEO</name>
<feature type="transmembrane region" description="Helical" evidence="6">
    <location>
        <begin position="280"/>
        <end position="297"/>
    </location>
</feature>
<keyword evidence="4 6" id="KW-1133">Transmembrane helix</keyword>
<organism evidence="7 8">
    <name type="scientific">Paraconiothyrium brasiliense</name>
    <dbReference type="NCBI Taxonomy" id="300254"/>
    <lineage>
        <taxon>Eukaryota</taxon>
        <taxon>Fungi</taxon>
        <taxon>Dikarya</taxon>
        <taxon>Ascomycota</taxon>
        <taxon>Pezizomycotina</taxon>
        <taxon>Dothideomycetes</taxon>
        <taxon>Pleosporomycetidae</taxon>
        <taxon>Pleosporales</taxon>
        <taxon>Massarineae</taxon>
        <taxon>Didymosphaeriaceae</taxon>
        <taxon>Paraconiothyrium</taxon>
    </lineage>
</organism>
<comment type="subcellular location">
    <subcellularLocation>
        <location evidence="1">Membrane</location>
        <topology evidence="1">Multi-pass membrane protein</topology>
    </subcellularLocation>
</comment>
<dbReference type="InterPro" id="IPR036259">
    <property type="entry name" value="MFS_trans_sf"/>
</dbReference>
<evidence type="ECO:0000313" key="7">
    <source>
        <dbReference type="EMBL" id="KAL1610857.1"/>
    </source>
</evidence>
<evidence type="ECO:0000313" key="8">
    <source>
        <dbReference type="Proteomes" id="UP001521785"/>
    </source>
</evidence>
<keyword evidence="3 6" id="KW-0812">Transmembrane</keyword>
<feature type="transmembrane region" description="Helical" evidence="6">
    <location>
        <begin position="6"/>
        <end position="27"/>
    </location>
</feature>
<comment type="caution">
    <text evidence="7">The sequence shown here is derived from an EMBL/GenBank/DDBJ whole genome shotgun (WGS) entry which is preliminary data.</text>
</comment>
<dbReference type="PANTHER" id="PTHR23501">
    <property type="entry name" value="MAJOR FACILITATOR SUPERFAMILY"/>
    <property type="match status" value="1"/>
</dbReference>
<keyword evidence="8" id="KW-1185">Reference proteome</keyword>
<reference evidence="7 8" key="1">
    <citation type="submission" date="2024-02" db="EMBL/GenBank/DDBJ databases">
        <title>De novo assembly and annotation of 12 fungi associated with fruit tree decline syndrome in Ontario, Canada.</title>
        <authorList>
            <person name="Sulman M."/>
            <person name="Ellouze W."/>
            <person name="Ilyukhin E."/>
        </authorList>
    </citation>
    <scope>NUCLEOTIDE SEQUENCE [LARGE SCALE GENOMIC DNA]</scope>
    <source>
        <strain evidence="7 8">M42-189</strain>
    </source>
</reference>
<evidence type="ECO:0000256" key="4">
    <source>
        <dbReference type="ARBA" id="ARBA00022989"/>
    </source>
</evidence>
<evidence type="ECO:0000256" key="5">
    <source>
        <dbReference type="ARBA" id="ARBA00023136"/>
    </source>
</evidence>
<dbReference type="EMBL" id="JAKJXO020000002">
    <property type="protein sequence ID" value="KAL1610857.1"/>
    <property type="molecule type" value="Genomic_DNA"/>
</dbReference>
<feature type="transmembrane region" description="Helical" evidence="6">
    <location>
        <begin position="145"/>
        <end position="163"/>
    </location>
</feature>
<feature type="transmembrane region" description="Helical" evidence="6">
    <location>
        <begin position="203"/>
        <end position="225"/>
    </location>
</feature>
<evidence type="ECO:0000256" key="6">
    <source>
        <dbReference type="SAM" id="Phobius"/>
    </source>
</evidence>